<evidence type="ECO:0000256" key="2">
    <source>
        <dbReference type="SAM" id="Phobius"/>
    </source>
</evidence>
<dbReference type="PROSITE" id="PS51257">
    <property type="entry name" value="PROKAR_LIPOPROTEIN"/>
    <property type="match status" value="1"/>
</dbReference>
<keyword evidence="2" id="KW-0812">Transmembrane</keyword>
<dbReference type="Proteomes" id="UP000547614">
    <property type="component" value="Unassembled WGS sequence"/>
</dbReference>
<organism evidence="3 4">
    <name type="scientific">Halomonas cerina</name>
    <dbReference type="NCBI Taxonomy" id="447424"/>
    <lineage>
        <taxon>Bacteria</taxon>
        <taxon>Pseudomonadati</taxon>
        <taxon>Pseudomonadota</taxon>
        <taxon>Gammaproteobacteria</taxon>
        <taxon>Oceanospirillales</taxon>
        <taxon>Halomonadaceae</taxon>
        <taxon>Halomonas</taxon>
    </lineage>
</organism>
<reference evidence="3 4" key="1">
    <citation type="submission" date="2020-08" db="EMBL/GenBank/DDBJ databases">
        <title>Genomic Encyclopedia of Type Strains, Phase III (KMG-III): the genomes of soil and plant-associated and newly described type strains.</title>
        <authorList>
            <person name="Whitman W."/>
        </authorList>
    </citation>
    <scope>NUCLEOTIDE SEQUENCE [LARGE SCALE GENOMIC DNA]</scope>
    <source>
        <strain evidence="3 4">CECT 7282</strain>
    </source>
</reference>
<name>A0A839V3B0_9GAMM</name>
<feature type="region of interest" description="Disordered" evidence="1">
    <location>
        <begin position="77"/>
        <end position="100"/>
    </location>
</feature>
<evidence type="ECO:0000313" key="4">
    <source>
        <dbReference type="Proteomes" id="UP000547614"/>
    </source>
</evidence>
<feature type="transmembrane region" description="Helical" evidence="2">
    <location>
        <begin position="48"/>
        <end position="68"/>
    </location>
</feature>
<comment type="caution">
    <text evidence="3">The sequence shown here is derived from an EMBL/GenBank/DDBJ whole genome shotgun (WGS) entry which is preliminary data.</text>
</comment>
<dbReference type="EMBL" id="JACHXP010000004">
    <property type="protein sequence ID" value="MBB3189842.1"/>
    <property type="molecule type" value="Genomic_DNA"/>
</dbReference>
<dbReference type="RefSeq" id="WP_183324592.1">
    <property type="nucleotide sequence ID" value="NZ_JACHXP010000004.1"/>
</dbReference>
<keyword evidence="2" id="KW-1133">Transmembrane helix</keyword>
<feature type="transmembrane region" description="Helical" evidence="2">
    <location>
        <begin position="12"/>
        <end position="42"/>
    </location>
</feature>
<dbReference type="AlphaFoldDB" id="A0A839V3B0"/>
<keyword evidence="2" id="KW-0472">Membrane</keyword>
<protein>
    <recommendedName>
        <fullName evidence="5">Mercuric ion transport protein</fullName>
    </recommendedName>
</protein>
<evidence type="ECO:0000313" key="3">
    <source>
        <dbReference type="EMBL" id="MBB3189842.1"/>
    </source>
</evidence>
<sequence>MSKTSSRPSGKVVATGGVLLTACAVCCAPLVVPFLAAFFAAGGVGLTLAGQIGLGIAALGAVGGYLYLRRRAASKRAGSCGCGPTGGCADAGQAQRDPRA</sequence>
<evidence type="ECO:0000256" key="1">
    <source>
        <dbReference type="SAM" id="MobiDB-lite"/>
    </source>
</evidence>
<proteinExistence type="predicted"/>
<keyword evidence="4" id="KW-1185">Reference proteome</keyword>
<gene>
    <name evidence="3" type="ORF">FHR94_001066</name>
</gene>
<evidence type="ECO:0008006" key="5">
    <source>
        <dbReference type="Google" id="ProtNLM"/>
    </source>
</evidence>
<accession>A0A839V3B0</accession>